<dbReference type="InterPro" id="IPR046483">
    <property type="entry name" value="DUF6576"/>
</dbReference>
<proteinExistence type="predicted"/>
<dbReference type="EMBL" id="FNWX01000041">
    <property type="protein sequence ID" value="SEH86029.1"/>
    <property type="molecule type" value="Genomic_DNA"/>
</dbReference>
<evidence type="ECO:0000313" key="2">
    <source>
        <dbReference type="EMBL" id="SEH86029.1"/>
    </source>
</evidence>
<organism evidence="2 3">
    <name type="scientific">Epilithonimonas hominis</name>
    <dbReference type="NCBI Taxonomy" id="420404"/>
    <lineage>
        <taxon>Bacteria</taxon>
        <taxon>Pseudomonadati</taxon>
        <taxon>Bacteroidota</taxon>
        <taxon>Flavobacteriia</taxon>
        <taxon>Flavobacteriales</taxon>
        <taxon>Weeksellaceae</taxon>
        <taxon>Chryseobacterium group</taxon>
        <taxon>Epilithonimonas</taxon>
    </lineage>
</organism>
<accession>A0A1H6LBR2</accession>
<dbReference type="STRING" id="420404.SAMN05421793_1417"/>
<dbReference type="AlphaFoldDB" id="A0A1H6LBR2"/>
<keyword evidence="3" id="KW-1185">Reference proteome</keyword>
<gene>
    <name evidence="2" type="ORF">SAMN05421793_1417</name>
</gene>
<dbReference type="Pfam" id="PF20216">
    <property type="entry name" value="DUF6576"/>
    <property type="match status" value="1"/>
</dbReference>
<name>A0A1H6LBR2_9FLAO</name>
<dbReference type="Proteomes" id="UP000198555">
    <property type="component" value="Unassembled WGS sequence"/>
</dbReference>
<evidence type="ECO:0000259" key="1">
    <source>
        <dbReference type="Pfam" id="PF20216"/>
    </source>
</evidence>
<evidence type="ECO:0000313" key="3">
    <source>
        <dbReference type="Proteomes" id="UP000198555"/>
    </source>
</evidence>
<feature type="domain" description="DUF6576" evidence="1">
    <location>
        <begin position="35"/>
        <end position="81"/>
    </location>
</feature>
<reference evidence="3" key="1">
    <citation type="submission" date="2016-10" db="EMBL/GenBank/DDBJ databases">
        <authorList>
            <person name="Varghese N."/>
            <person name="Submissions S."/>
        </authorList>
    </citation>
    <scope>NUCLEOTIDE SEQUENCE [LARGE SCALE GENOMIC DNA]</scope>
    <source>
        <strain evidence="3">DSM 19326</strain>
    </source>
</reference>
<protein>
    <recommendedName>
        <fullName evidence="1">DUF6576 domain-containing protein</fullName>
    </recommendedName>
</protein>
<sequence>MMFLVIILAVAVVMMYFVSRNQSVKNIFQKEEKYYTIDDAFNAKRKERQDEIDHLLSKIGENGLADLTEKERQRLDELSKK</sequence>